<dbReference type="GO" id="GO:0005829">
    <property type="term" value="C:cytosol"/>
    <property type="evidence" value="ECO:0007669"/>
    <property type="project" value="TreeGrafter"/>
</dbReference>
<dbReference type="Proteomes" id="UP000799772">
    <property type="component" value="Unassembled WGS sequence"/>
</dbReference>
<comment type="similarity">
    <text evidence="2">Belongs to the flavoprotein pyridine nucleotide cytochrome reductase family.</text>
</comment>
<dbReference type="InterPro" id="IPR039261">
    <property type="entry name" value="FNR_nucleotide-bd"/>
</dbReference>
<dbReference type="EMBL" id="ML978121">
    <property type="protein sequence ID" value="KAF2104176.1"/>
    <property type="molecule type" value="Genomic_DNA"/>
</dbReference>
<dbReference type="SUPFAM" id="SSF63380">
    <property type="entry name" value="Riboflavin synthase domain-like"/>
    <property type="match status" value="1"/>
</dbReference>
<evidence type="ECO:0000256" key="4">
    <source>
        <dbReference type="ARBA" id="ARBA00022827"/>
    </source>
</evidence>
<feature type="domain" description="FAD-binding FR-type" evidence="7">
    <location>
        <begin position="223"/>
        <end position="487"/>
    </location>
</feature>
<dbReference type="GO" id="GO:0050667">
    <property type="term" value="P:homocysteine metabolic process"/>
    <property type="evidence" value="ECO:0007669"/>
    <property type="project" value="TreeGrafter"/>
</dbReference>
<dbReference type="GO" id="GO:0009086">
    <property type="term" value="P:methionine biosynthetic process"/>
    <property type="evidence" value="ECO:0007669"/>
    <property type="project" value="TreeGrafter"/>
</dbReference>
<dbReference type="OrthoDB" id="1856718at2759"/>
<keyword evidence="4" id="KW-0274">FAD</keyword>
<accession>A0A9P4ITU9</accession>
<evidence type="ECO:0000259" key="7">
    <source>
        <dbReference type="PROSITE" id="PS51384"/>
    </source>
</evidence>
<proteinExistence type="inferred from homology"/>
<dbReference type="InterPro" id="IPR001709">
    <property type="entry name" value="Flavoprot_Pyr_Nucl_cyt_Rdtase"/>
</dbReference>
<dbReference type="InterPro" id="IPR017927">
    <property type="entry name" value="FAD-bd_FR_type"/>
</dbReference>
<feature type="compositionally biased region" description="Polar residues" evidence="6">
    <location>
        <begin position="1"/>
        <end position="16"/>
    </location>
</feature>
<dbReference type="PRINTS" id="PR00371">
    <property type="entry name" value="FPNCR"/>
</dbReference>
<keyword evidence="5" id="KW-0560">Oxidoreductase</keyword>
<comment type="caution">
    <text evidence="8">The sequence shown here is derived from an EMBL/GenBank/DDBJ whole genome shotgun (WGS) entry which is preliminary data.</text>
</comment>
<dbReference type="InterPro" id="IPR017938">
    <property type="entry name" value="Riboflavin_synthase-like_b-brl"/>
</dbReference>
<dbReference type="GO" id="GO:0050660">
    <property type="term" value="F:flavin adenine dinucleotide binding"/>
    <property type="evidence" value="ECO:0007669"/>
    <property type="project" value="TreeGrafter"/>
</dbReference>
<evidence type="ECO:0000313" key="9">
    <source>
        <dbReference type="Proteomes" id="UP000799772"/>
    </source>
</evidence>
<dbReference type="Gene3D" id="2.40.30.10">
    <property type="entry name" value="Translation factors"/>
    <property type="match status" value="1"/>
</dbReference>
<dbReference type="Gene3D" id="3.40.50.80">
    <property type="entry name" value="Nucleotide-binding domain of ferredoxin-NADP reductase (FNR) module"/>
    <property type="match status" value="1"/>
</dbReference>
<dbReference type="InterPro" id="IPR023173">
    <property type="entry name" value="NADPH_Cyt_P450_Rdtase_alpha"/>
</dbReference>
<dbReference type="Gene3D" id="1.20.990.10">
    <property type="entry name" value="NADPH-cytochrome p450 Reductase, Chain A, domain 3"/>
    <property type="match status" value="1"/>
</dbReference>
<dbReference type="PANTHER" id="PTHR19384:SF84">
    <property type="entry name" value="METHIONINE SYNTHASE REDUCTASE"/>
    <property type="match status" value="1"/>
</dbReference>
<evidence type="ECO:0000256" key="6">
    <source>
        <dbReference type="SAM" id="MobiDB-lite"/>
    </source>
</evidence>
<dbReference type="SUPFAM" id="SSF52343">
    <property type="entry name" value="Ferredoxin reductase-like, C-terminal NADP-linked domain"/>
    <property type="match status" value="1"/>
</dbReference>
<sequence>MQQPTASIPTTSTSHPNDPIPREPRPTPALPEFEVKIPAPTTRPGNSPRSSEESAAWSGNESSDSSIVSTPRTDPQVGEVVDKLEELPAAALKVTSQPTSKKRRASTTLIAENTRDIRRLLGEGETGTQLIEKYCCGGGCCLLPTLPPDTTKEDFVPVVIPDNAAFRSLQLKLGPFSLDTELTSVAPLPESTILFDPVPKTTPKHVTTVHTEPPTFVQPHPPYHVVPCPVYGARELTKPGADKRTFHFDIDVTDYPVESGEIDFKVGGAIGITPPNDGAMVDDIFDALGIPNFVRDKPILMKTSGGRWPTIWGDEQPRELVTTRRELLTWCTDIQSSPPTKPLLRLLAEHADAKNEKKILMYLSSAQGQASFCDLRTGPHVTLAQLLHAFPSARPPLPALLSVLQQLMPRFYSLSNDPHISSTREGLAGRRLIELAVSVHDTPDWHGEKRTGVGSGYLERVAHKFMEAEASGLSARTGGPASQDILDLKIPMFRGLMANPLSREFVKDGPMLLIGAGVGMAPFRGFILNRLKNANCANKVWLVQGVRDSKLDEIYSGELGDHESEIKHVVQSRKKDRRAGDPKYVQDELRQQADVVWFVINAIDGRVFVCGSSHGMGEGVEAALVDVAMEKGGLSREEAQLFWKQKADSGQYIAETW</sequence>
<dbReference type="InterPro" id="IPR001433">
    <property type="entry name" value="OxRdtase_FAD/NAD-bd"/>
</dbReference>
<dbReference type="Pfam" id="PF00175">
    <property type="entry name" value="NAD_binding_1"/>
    <property type="match status" value="1"/>
</dbReference>
<dbReference type="GO" id="GO:0010181">
    <property type="term" value="F:FMN binding"/>
    <property type="evidence" value="ECO:0007669"/>
    <property type="project" value="TreeGrafter"/>
</dbReference>
<evidence type="ECO:0000256" key="3">
    <source>
        <dbReference type="ARBA" id="ARBA00022630"/>
    </source>
</evidence>
<keyword evidence="3" id="KW-0285">Flavoprotein</keyword>
<evidence type="ECO:0000256" key="5">
    <source>
        <dbReference type="ARBA" id="ARBA00023002"/>
    </source>
</evidence>
<reference evidence="8" key="1">
    <citation type="journal article" date="2020" name="Stud. Mycol.">
        <title>101 Dothideomycetes genomes: a test case for predicting lifestyles and emergence of pathogens.</title>
        <authorList>
            <person name="Haridas S."/>
            <person name="Albert R."/>
            <person name="Binder M."/>
            <person name="Bloem J."/>
            <person name="Labutti K."/>
            <person name="Salamov A."/>
            <person name="Andreopoulos B."/>
            <person name="Baker S."/>
            <person name="Barry K."/>
            <person name="Bills G."/>
            <person name="Bluhm B."/>
            <person name="Cannon C."/>
            <person name="Castanera R."/>
            <person name="Culley D."/>
            <person name="Daum C."/>
            <person name="Ezra D."/>
            <person name="Gonzalez J."/>
            <person name="Henrissat B."/>
            <person name="Kuo A."/>
            <person name="Liang C."/>
            <person name="Lipzen A."/>
            <person name="Lutzoni F."/>
            <person name="Magnuson J."/>
            <person name="Mondo S."/>
            <person name="Nolan M."/>
            <person name="Ohm R."/>
            <person name="Pangilinan J."/>
            <person name="Park H.-J."/>
            <person name="Ramirez L."/>
            <person name="Alfaro M."/>
            <person name="Sun H."/>
            <person name="Tritt A."/>
            <person name="Yoshinaga Y."/>
            <person name="Zwiers L.-H."/>
            <person name="Turgeon B."/>
            <person name="Goodwin S."/>
            <person name="Spatafora J."/>
            <person name="Crous P."/>
            <person name="Grigoriev I."/>
        </authorList>
    </citation>
    <scope>NUCLEOTIDE SEQUENCE</scope>
    <source>
        <strain evidence="8">CBS 133067</strain>
    </source>
</reference>
<evidence type="ECO:0000313" key="8">
    <source>
        <dbReference type="EMBL" id="KAF2104176.1"/>
    </source>
</evidence>
<gene>
    <name evidence="8" type="ORF">NA57DRAFT_51023</name>
</gene>
<comment type="cofactor">
    <cofactor evidence="1">
        <name>FAD</name>
        <dbReference type="ChEBI" id="CHEBI:57692"/>
    </cofactor>
</comment>
<keyword evidence="9" id="KW-1185">Reference proteome</keyword>
<organism evidence="8 9">
    <name type="scientific">Rhizodiscina lignyota</name>
    <dbReference type="NCBI Taxonomy" id="1504668"/>
    <lineage>
        <taxon>Eukaryota</taxon>
        <taxon>Fungi</taxon>
        <taxon>Dikarya</taxon>
        <taxon>Ascomycota</taxon>
        <taxon>Pezizomycotina</taxon>
        <taxon>Dothideomycetes</taxon>
        <taxon>Pleosporomycetidae</taxon>
        <taxon>Aulographales</taxon>
        <taxon>Rhizodiscinaceae</taxon>
        <taxon>Rhizodiscina</taxon>
    </lineage>
</organism>
<dbReference type="FunFam" id="1.20.990.10:FF:000007">
    <property type="entry name" value="Methionine synthase reductase"/>
    <property type="match status" value="1"/>
</dbReference>
<dbReference type="GO" id="GO:0030586">
    <property type="term" value="F:[methionine synthase] reductase (NADPH) activity"/>
    <property type="evidence" value="ECO:0007669"/>
    <property type="project" value="TreeGrafter"/>
</dbReference>
<dbReference type="Pfam" id="PF00667">
    <property type="entry name" value="FAD_binding_1"/>
    <property type="match status" value="1"/>
</dbReference>
<dbReference type="InterPro" id="IPR003097">
    <property type="entry name" value="CysJ-like_FAD-binding"/>
</dbReference>
<dbReference type="PROSITE" id="PS51384">
    <property type="entry name" value="FAD_FR"/>
    <property type="match status" value="1"/>
</dbReference>
<dbReference type="AlphaFoldDB" id="A0A9P4ITU9"/>
<evidence type="ECO:0000256" key="2">
    <source>
        <dbReference type="ARBA" id="ARBA00006105"/>
    </source>
</evidence>
<evidence type="ECO:0000256" key="1">
    <source>
        <dbReference type="ARBA" id="ARBA00001974"/>
    </source>
</evidence>
<dbReference type="FunFam" id="3.40.50.80:FF:000027">
    <property type="entry name" value="FAD binding domain protein"/>
    <property type="match status" value="1"/>
</dbReference>
<dbReference type="PANTHER" id="PTHR19384">
    <property type="entry name" value="NITRIC OXIDE SYNTHASE-RELATED"/>
    <property type="match status" value="1"/>
</dbReference>
<feature type="compositionally biased region" description="Polar residues" evidence="6">
    <location>
        <begin position="57"/>
        <end position="73"/>
    </location>
</feature>
<protein>
    <submittedName>
        <fullName evidence="8">Sulfite reductase flavo protein alpha-component</fullName>
    </submittedName>
</protein>
<feature type="region of interest" description="Disordered" evidence="6">
    <location>
        <begin position="1"/>
        <end position="75"/>
    </location>
</feature>
<name>A0A9P4ITU9_9PEZI</name>